<dbReference type="STRING" id="66851.MBORA_01970"/>
<keyword evidence="7" id="KW-0413">Isomerase</keyword>
<evidence type="ECO:0000256" key="8">
    <source>
        <dbReference type="ARBA" id="ARBA00034617"/>
    </source>
</evidence>
<dbReference type="Gene3D" id="3.40.50.300">
    <property type="entry name" value="P-loop containing nucleotide triphosphate hydrolases"/>
    <property type="match status" value="2"/>
</dbReference>
<keyword evidence="3 11" id="KW-0378">Hydrolase</keyword>
<evidence type="ECO:0000256" key="6">
    <source>
        <dbReference type="ARBA" id="ARBA00023125"/>
    </source>
</evidence>
<evidence type="ECO:0000256" key="1">
    <source>
        <dbReference type="ARBA" id="ARBA00009922"/>
    </source>
</evidence>
<comment type="catalytic activity">
    <reaction evidence="10">
        <text>ATP + H2O = ADP + phosphate + H(+)</text>
        <dbReference type="Rhea" id="RHEA:13065"/>
        <dbReference type="ChEBI" id="CHEBI:15377"/>
        <dbReference type="ChEBI" id="CHEBI:15378"/>
        <dbReference type="ChEBI" id="CHEBI:30616"/>
        <dbReference type="ChEBI" id="CHEBI:43474"/>
        <dbReference type="ChEBI" id="CHEBI:456216"/>
        <dbReference type="EC" id="5.6.2.4"/>
    </reaction>
</comment>
<dbReference type="GO" id="GO:0000725">
    <property type="term" value="P:recombinational repair"/>
    <property type="evidence" value="ECO:0007669"/>
    <property type="project" value="TreeGrafter"/>
</dbReference>
<accession>A0A166BYY9</accession>
<keyword evidence="6" id="KW-0238">DNA-binding</keyword>
<dbReference type="InterPro" id="IPR013986">
    <property type="entry name" value="DExx_box_DNA_helicase_dom_sf"/>
</dbReference>
<evidence type="ECO:0000259" key="12">
    <source>
        <dbReference type="PROSITE" id="PS51198"/>
    </source>
</evidence>
<feature type="binding site" evidence="11">
    <location>
        <begin position="41"/>
        <end position="48"/>
    </location>
    <ligand>
        <name>ATP</name>
        <dbReference type="ChEBI" id="CHEBI:30616"/>
    </ligand>
</feature>
<dbReference type="PROSITE" id="PS51198">
    <property type="entry name" value="UVRD_HELICASE_ATP_BIND"/>
    <property type="match status" value="1"/>
</dbReference>
<evidence type="ECO:0000256" key="7">
    <source>
        <dbReference type="ARBA" id="ARBA00023235"/>
    </source>
</evidence>
<evidence type="ECO:0000256" key="2">
    <source>
        <dbReference type="ARBA" id="ARBA00022741"/>
    </source>
</evidence>
<protein>
    <recommendedName>
        <fullName evidence="9">DNA 3'-5' helicase</fullName>
        <ecNumber evidence="9">5.6.2.4</ecNumber>
    </recommendedName>
</protein>
<proteinExistence type="inferred from homology"/>
<dbReference type="EMBL" id="LWMU01000041">
    <property type="protein sequence ID" value="KZX13958.1"/>
    <property type="molecule type" value="Genomic_DNA"/>
</dbReference>
<dbReference type="Pfam" id="PF00580">
    <property type="entry name" value="UvrD-helicase"/>
    <property type="match status" value="1"/>
</dbReference>
<dbReference type="GO" id="GO:0016887">
    <property type="term" value="F:ATP hydrolysis activity"/>
    <property type="evidence" value="ECO:0007669"/>
    <property type="project" value="RHEA"/>
</dbReference>
<evidence type="ECO:0000256" key="11">
    <source>
        <dbReference type="PROSITE-ProRule" id="PRU00560"/>
    </source>
</evidence>
<evidence type="ECO:0000313" key="13">
    <source>
        <dbReference type="EMBL" id="KZX13958.1"/>
    </source>
</evidence>
<dbReference type="GO" id="GO:0003677">
    <property type="term" value="F:DNA binding"/>
    <property type="evidence" value="ECO:0007669"/>
    <property type="project" value="UniProtKB-KW"/>
</dbReference>
<dbReference type="CDD" id="cd17932">
    <property type="entry name" value="DEXQc_UvrD"/>
    <property type="match status" value="1"/>
</dbReference>
<evidence type="ECO:0000256" key="5">
    <source>
        <dbReference type="ARBA" id="ARBA00022840"/>
    </source>
</evidence>
<keyword evidence="4 11" id="KW-0347">Helicase</keyword>
<dbReference type="PATRIC" id="fig|66851.6.peg.246"/>
<evidence type="ECO:0000256" key="4">
    <source>
        <dbReference type="ARBA" id="ARBA00022806"/>
    </source>
</evidence>
<comment type="catalytic activity">
    <reaction evidence="8">
        <text>Couples ATP hydrolysis with the unwinding of duplex DNA by translocating in the 3'-5' direction.</text>
        <dbReference type="EC" id="5.6.2.4"/>
    </reaction>
</comment>
<keyword evidence="2 11" id="KW-0547">Nucleotide-binding</keyword>
<dbReference type="Gene3D" id="1.10.10.160">
    <property type="match status" value="1"/>
</dbReference>
<sequence>MITYEEFEEIVVNILKRDISSNEDQKKAISSPANQSLFIVAGPGSGKTTVMVLKILKYIFVDDIAPQKILSTTFTKKAANELYSRILGWGDEIKNHLIEKMEGEFSEESFEKIAKIERIDFNQINVGTTDSVSEELLRIHKKPGTNQTLVIEEFVAKSAMMNILLKDERYLNEDLKKYLKDISGKNKLEEPSIMSEILLEIKNRMYYDQVDFLEIYNNCHDNKGLKLSLQCINEYENELKDRNIMDFAMLEDKFLKKLKNHELDVFLDDVKIILIDEYQDTNLIQEDIYFTIAKSALKDGGSLTVVGDDDQSLYRFRGATVELFTDFKKRAKDKLQLDVEEINLKTNYRSTKNIINHCNQFAELDQEYQNARVNNKPKIIAPDFADNDMPILGMFRNNQEMLANDLSKLIHKLVNKGEVKQKVLQVLDSDYFEKLNGNFSIAEFQIIANEKSRQKKEIEKITLKLDREYGSASDIALLSYSPKEVKNGNKSFIYNLRKRLEKFNIDIFNPKGRNLQDIPEVSIFCGLMLECIDPEAKIQKSDKTIPNTAKRNMFRWRMQAHEFIKSNPNPQKPITLAEFILSWQLRQPRGYDKWPNTTSLMRLAYKLITWIEILQEDVEGIVYLEAIMNSITQTGFFNKYSANISFKTEEDERNSILEAIWNIFIPLSTGGITIDEDLLETLPEDRLNIMSIHQSKGLEFPLVIVDVGSKFKKNTINTQKLRFPKKLDSNTTIEDSIRAYSELGISSRSEKDRCFDDLIRLYFVAFSRTKNVLLLVGLNQAIEGYNNKNKHYTIPNIALGWSRNEKYHGFKEIYLI</sequence>
<dbReference type="RefSeq" id="WP_063720111.1">
    <property type="nucleotide sequence ID" value="NZ_LT985130.1"/>
</dbReference>
<dbReference type="InterPro" id="IPR000212">
    <property type="entry name" value="DNA_helicase_UvrD/REP"/>
</dbReference>
<dbReference type="InterPro" id="IPR014017">
    <property type="entry name" value="DNA_helicase_UvrD-like_C"/>
</dbReference>
<reference evidence="14" key="1">
    <citation type="journal article" date="2016" name="Genome Announc.">
        <title>Draft Genome Sequences of Methanobrevibacter curvatus DSM11111, Methanobrevibacter cuticularis DSM11139, Methanobrevibacter filiformis DSM11501, and Methanobrevibacter oralis DSM7256.</title>
        <authorList>
            <person name="Poehlein A."/>
            <person name="Seedorf H."/>
        </authorList>
    </citation>
    <scope>NUCLEOTIDE SEQUENCE [LARGE SCALE GENOMIC DNA]</scope>
    <source>
        <strain evidence="14">DSM 7256 / JCM 30027 / ZR</strain>
    </source>
</reference>
<keyword evidence="5 11" id="KW-0067">ATP-binding</keyword>
<evidence type="ECO:0000256" key="3">
    <source>
        <dbReference type="ARBA" id="ARBA00022801"/>
    </source>
</evidence>
<keyword evidence="14" id="KW-1185">Reference proteome</keyword>
<name>A0A166BYY9_METOA</name>
<dbReference type="GO" id="GO:0043138">
    <property type="term" value="F:3'-5' DNA helicase activity"/>
    <property type="evidence" value="ECO:0007669"/>
    <property type="project" value="UniProtKB-EC"/>
</dbReference>
<dbReference type="OrthoDB" id="203178at2157"/>
<evidence type="ECO:0000256" key="10">
    <source>
        <dbReference type="ARBA" id="ARBA00048988"/>
    </source>
</evidence>
<evidence type="ECO:0000256" key="9">
    <source>
        <dbReference type="ARBA" id="ARBA00034808"/>
    </source>
</evidence>
<comment type="caution">
    <text evidence="13">The sequence shown here is derived from an EMBL/GenBank/DDBJ whole genome shotgun (WGS) entry which is preliminary data.</text>
</comment>
<dbReference type="InterPro" id="IPR027417">
    <property type="entry name" value="P-loop_NTPase"/>
</dbReference>
<dbReference type="Pfam" id="PF13361">
    <property type="entry name" value="UvrD_C"/>
    <property type="match status" value="1"/>
</dbReference>
<dbReference type="SUPFAM" id="SSF52540">
    <property type="entry name" value="P-loop containing nucleoside triphosphate hydrolases"/>
    <property type="match status" value="1"/>
</dbReference>
<dbReference type="Proteomes" id="UP000077428">
    <property type="component" value="Unassembled WGS sequence"/>
</dbReference>
<comment type="similarity">
    <text evidence="1">Belongs to the helicase family. UvrD subfamily.</text>
</comment>
<evidence type="ECO:0000313" key="14">
    <source>
        <dbReference type="Proteomes" id="UP000077428"/>
    </source>
</evidence>
<dbReference type="AlphaFoldDB" id="A0A166BYY9"/>
<dbReference type="InterPro" id="IPR014016">
    <property type="entry name" value="UvrD-like_ATP-bd"/>
</dbReference>
<feature type="domain" description="UvrD-like helicase ATP-binding" evidence="12">
    <location>
        <begin position="20"/>
        <end position="351"/>
    </location>
</feature>
<dbReference type="GO" id="GO:0005524">
    <property type="term" value="F:ATP binding"/>
    <property type="evidence" value="ECO:0007669"/>
    <property type="project" value="UniProtKB-UniRule"/>
</dbReference>
<dbReference type="EC" id="5.6.2.4" evidence="9"/>
<organism evidence="13 14">
    <name type="scientific">Methanobrevibacter oralis</name>
    <dbReference type="NCBI Taxonomy" id="66851"/>
    <lineage>
        <taxon>Archaea</taxon>
        <taxon>Methanobacteriati</taxon>
        <taxon>Methanobacteriota</taxon>
        <taxon>Methanomada group</taxon>
        <taxon>Methanobacteria</taxon>
        <taxon>Methanobacteriales</taxon>
        <taxon>Methanobacteriaceae</taxon>
        <taxon>Methanobrevibacter</taxon>
    </lineage>
</organism>
<gene>
    <name evidence="13" type="primary">uvrD_1</name>
    <name evidence="13" type="ORF">MBORA_01970</name>
</gene>
<dbReference type="PANTHER" id="PTHR11070:SF2">
    <property type="entry name" value="ATP-DEPENDENT DNA HELICASE SRS2"/>
    <property type="match status" value="1"/>
</dbReference>
<dbReference type="PANTHER" id="PTHR11070">
    <property type="entry name" value="UVRD / RECB / PCRA DNA HELICASE FAMILY MEMBER"/>
    <property type="match status" value="1"/>
</dbReference>